<comment type="caution">
    <text evidence="2">The sequence shown here is derived from an EMBL/GenBank/DDBJ whole genome shotgun (WGS) entry which is preliminary data.</text>
</comment>
<gene>
    <name evidence="2" type="ORF">GGD41_000986</name>
</gene>
<feature type="compositionally biased region" description="Low complexity" evidence="1">
    <location>
        <begin position="7"/>
        <end position="18"/>
    </location>
</feature>
<reference evidence="2 3" key="1">
    <citation type="submission" date="2020-07" db="EMBL/GenBank/DDBJ databases">
        <title>Exploring microbial biodiversity for novel pathways involved in the catabolism of aromatic compounds derived from lignin.</title>
        <authorList>
            <person name="Elkins J."/>
        </authorList>
    </citation>
    <scope>NUCLEOTIDE SEQUENCE [LARGE SCALE GENOMIC DNA]</scope>
    <source>
        <strain evidence="2 3">H2C3B</strain>
    </source>
</reference>
<evidence type="ECO:0000256" key="1">
    <source>
        <dbReference type="SAM" id="MobiDB-lite"/>
    </source>
</evidence>
<name>A0A7Z0AYJ4_9BURK</name>
<dbReference type="AlphaFoldDB" id="A0A7Z0AYJ4"/>
<dbReference type="EMBL" id="JACCAU010000001">
    <property type="protein sequence ID" value="NYH13758.1"/>
    <property type="molecule type" value="Genomic_DNA"/>
</dbReference>
<feature type="compositionally biased region" description="Polar residues" evidence="1">
    <location>
        <begin position="31"/>
        <end position="48"/>
    </location>
</feature>
<proteinExistence type="predicted"/>
<evidence type="ECO:0000313" key="2">
    <source>
        <dbReference type="EMBL" id="NYH13758.1"/>
    </source>
</evidence>
<accession>A0A7Z0AYJ4</accession>
<evidence type="ECO:0000313" key="3">
    <source>
        <dbReference type="Proteomes" id="UP000572540"/>
    </source>
</evidence>
<dbReference type="Proteomes" id="UP000572540">
    <property type="component" value="Unassembled WGS sequence"/>
</dbReference>
<organism evidence="2 3">
    <name type="scientific">Paraburkholderia bryophila</name>
    <dbReference type="NCBI Taxonomy" id="420952"/>
    <lineage>
        <taxon>Bacteria</taxon>
        <taxon>Pseudomonadati</taxon>
        <taxon>Pseudomonadota</taxon>
        <taxon>Betaproteobacteria</taxon>
        <taxon>Burkholderiales</taxon>
        <taxon>Burkholderiaceae</taxon>
        <taxon>Paraburkholderia</taxon>
    </lineage>
</organism>
<protein>
    <submittedName>
        <fullName evidence="2">Uncharacterized protein</fullName>
    </submittedName>
</protein>
<feature type="region of interest" description="Disordered" evidence="1">
    <location>
        <begin position="1"/>
        <end position="48"/>
    </location>
</feature>
<sequence>MTAIEKPAVVVSGPVSAAQTRKSKSGRPPSLRSSPNTTQGTDRWNGLMRSNATTATTWRGGVAEAEAEAKPDARTETAINHLENSTMARFYRFLSSGSLS</sequence>